<dbReference type="Proteomes" id="UP000783796">
    <property type="component" value="Unassembled WGS sequence"/>
</dbReference>
<proteinExistence type="predicted"/>
<organism evidence="4 5">
    <name type="scientific">Candidatus Phocaeicola faecigallinarum</name>
    <dbReference type="NCBI Taxonomy" id="2838732"/>
    <lineage>
        <taxon>Bacteria</taxon>
        <taxon>Pseudomonadati</taxon>
        <taxon>Bacteroidota</taxon>
        <taxon>Bacteroidia</taxon>
        <taxon>Bacteroidales</taxon>
        <taxon>Bacteroidaceae</taxon>
        <taxon>Phocaeicola</taxon>
    </lineage>
</organism>
<dbReference type="AlphaFoldDB" id="A0A948TAX1"/>
<dbReference type="Gene3D" id="2.160.20.120">
    <property type="match status" value="1"/>
</dbReference>
<evidence type="ECO:0000313" key="4">
    <source>
        <dbReference type="EMBL" id="MBU3837395.1"/>
    </source>
</evidence>
<protein>
    <submittedName>
        <fullName evidence="4">DUF2807 domain-containing protein</fullName>
    </submittedName>
</protein>
<name>A0A948TAX1_9BACT</name>
<keyword evidence="2" id="KW-0732">Signal</keyword>
<dbReference type="Pfam" id="PF10988">
    <property type="entry name" value="DUF2807"/>
    <property type="match status" value="1"/>
</dbReference>
<reference evidence="4" key="2">
    <citation type="submission" date="2021-04" db="EMBL/GenBank/DDBJ databases">
        <authorList>
            <person name="Gilroy R."/>
        </authorList>
    </citation>
    <scope>NUCLEOTIDE SEQUENCE</scope>
    <source>
        <strain evidence="4">G4-2901</strain>
    </source>
</reference>
<dbReference type="PROSITE" id="PS51257">
    <property type="entry name" value="PROKAR_LIPOPROTEIN"/>
    <property type="match status" value="1"/>
</dbReference>
<sequence length="237" mass="24651">MKPKNLLSIFLISAVTSLTATSCMISTATSKNEATSIYDVNTSYKSLSVSSAIKVDYRHDIDKIQIIADSSILSKINVVQDEDGIEIYASRFKSPFKVTALVPASKELESIEISGASSFSSDVDINAEELDIEVSGASKFDANINCQSLKASVNGASFASIGGKAVSAEISVSGASKLSSENLNTDYADVDISGASKAEIICNKNITGDVSGASKLSFGGTAKSDVSTSGASKVSRK</sequence>
<feature type="region of interest" description="Disordered" evidence="1">
    <location>
        <begin position="214"/>
        <end position="237"/>
    </location>
</feature>
<feature type="chain" id="PRO_5037188104" evidence="2">
    <location>
        <begin position="21"/>
        <end position="237"/>
    </location>
</feature>
<feature type="domain" description="Putative auto-transporter adhesin head GIN" evidence="3">
    <location>
        <begin position="44"/>
        <end position="221"/>
    </location>
</feature>
<dbReference type="EMBL" id="JAHLFW010000037">
    <property type="protein sequence ID" value="MBU3837395.1"/>
    <property type="molecule type" value="Genomic_DNA"/>
</dbReference>
<gene>
    <name evidence="4" type="ORF">H9777_03565</name>
</gene>
<dbReference type="InterPro" id="IPR021255">
    <property type="entry name" value="DUF2807"/>
</dbReference>
<evidence type="ECO:0000259" key="3">
    <source>
        <dbReference type="Pfam" id="PF10988"/>
    </source>
</evidence>
<reference evidence="4" key="1">
    <citation type="journal article" date="2021" name="PeerJ">
        <title>Extensive microbial diversity within the chicken gut microbiome revealed by metagenomics and culture.</title>
        <authorList>
            <person name="Gilroy R."/>
            <person name="Ravi A."/>
            <person name="Getino M."/>
            <person name="Pursley I."/>
            <person name="Horton D.L."/>
            <person name="Alikhan N.F."/>
            <person name="Baker D."/>
            <person name="Gharbi K."/>
            <person name="Hall N."/>
            <person name="Watson M."/>
            <person name="Adriaenssens E.M."/>
            <person name="Foster-Nyarko E."/>
            <person name="Jarju S."/>
            <person name="Secka A."/>
            <person name="Antonio M."/>
            <person name="Oren A."/>
            <person name="Chaudhuri R.R."/>
            <person name="La Ragione R."/>
            <person name="Hildebrand F."/>
            <person name="Pallen M.J."/>
        </authorList>
    </citation>
    <scope>NUCLEOTIDE SEQUENCE</scope>
    <source>
        <strain evidence="4">G4-2901</strain>
    </source>
</reference>
<evidence type="ECO:0000313" key="5">
    <source>
        <dbReference type="Proteomes" id="UP000783796"/>
    </source>
</evidence>
<evidence type="ECO:0000256" key="2">
    <source>
        <dbReference type="SAM" id="SignalP"/>
    </source>
</evidence>
<feature type="compositionally biased region" description="Polar residues" evidence="1">
    <location>
        <begin position="224"/>
        <end position="237"/>
    </location>
</feature>
<feature type="signal peptide" evidence="2">
    <location>
        <begin position="1"/>
        <end position="20"/>
    </location>
</feature>
<evidence type="ECO:0000256" key="1">
    <source>
        <dbReference type="SAM" id="MobiDB-lite"/>
    </source>
</evidence>
<comment type="caution">
    <text evidence="4">The sequence shown here is derived from an EMBL/GenBank/DDBJ whole genome shotgun (WGS) entry which is preliminary data.</text>
</comment>
<accession>A0A948TAX1</accession>